<keyword evidence="3" id="KW-1185">Reference proteome</keyword>
<evidence type="ECO:0000256" key="1">
    <source>
        <dbReference type="SAM" id="MobiDB-lite"/>
    </source>
</evidence>
<feature type="region of interest" description="Disordered" evidence="1">
    <location>
        <begin position="27"/>
        <end position="47"/>
    </location>
</feature>
<comment type="caution">
    <text evidence="2">The sequence shown here is derived from an EMBL/GenBank/DDBJ whole genome shotgun (WGS) entry which is preliminary data.</text>
</comment>
<evidence type="ECO:0000313" key="3">
    <source>
        <dbReference type="Proteomes" id="UP000011885"/>
    </source>
</evidence>
<organism evidence="2 3">
    <name type="scientific">Rhodopirellula sallentina SM41</name>
    <dbReference type="NCBI Taxonomy" id="1263870"/>
    <lineage>
        <taxon>Bacteria</taxon>
        <taxon>Pseudomonadati</taxon>
        <taxon>Planctomycetota</taxon>
        <taxon>Planctomycetia</taxon>
        <taxon>Pirellulales</taxon>
        <taxon>Pirellulaceae</taxon>
        <taxon>Rhodopirellula</taxon>
    </lineage>
</organism>
<protein>
    <submittedName>
        <fullName evidence="2">Uncharacterized protein</fullName>
    </submittedName>
</protein>
<proteinExistence type="predicted"/>
<dbReference type="Proteomes" id="UP000011885">
    <property type="component" value="Unassembled WGS sequence"/>
</dbReference>
<sequence length="47" mass="4980">MIQAREENGGAFLVRGPVRMIEHGTVQRGVGGELSGGDTVPRGRFPS</sequence>
<name>M5UH46_9BACT</name>
<reference evidence="2 3" key="1">
    <citation type="journal article" date="2013" name="Mar. Genomics">
        <title>Expression of sulfatases in Rhodopirellula baltica and the diversity of sulfatases in the genus Rhodopirellula.</title>
        <authorList>
            <person name="Wegner C.E."/>
            <person name="Richter-Heitmann T."/>
            <person name="Klindworth A."/>
            <person name="Klockow C."/>
            <person name="Richter M."/>
            <person name="Achstetter T."/>
            <person name="Glockner F.O."/>
            <person name="Harder J."/>
        </authorList>
    </citation>
    <scope>NUCLEOTIDE SEQUENCE [LARGE SCALE GENOMIC DNA]</scope>
    <source>
        <strain evidence="2 3">SM41</strain>
    </source>
</reference>
<gene>
    <name evidence="2" type="ORF">RSSM_01399</name>
</gene>
<evidence type="ECO:0000313" key="2">
    <source>
        <dbReference type="EMBL" id="EMI57171.1"/>
    </source>
</evidence>
<accession>M5UH46</accession>
<dbReference type="AlphaFoldDB" id="M5UH46"/>
<dbReference type="EMBL" id="ANOH01000107">
    <property type="protein sequence ID" value="EMI57171.1"/>
    <property type="molecule type" value="Genomic_DNA"/>
</dbReference>